<keyword evidence="2" id="KW-0238">DNA-binding</keyword>
<feature type="domain" description="HTH crp-type" evidence="5">
    <location>
        <begin position="139"/>
        <end position="203"/>
    </location>
</feature>
<dbReference type="PROSITE" id="PS50042">
    <property type="entry name" value="CNMP_BINDING_3"/>
    <property type="match status" value="1"/>
</dbReference>
<evidence type="ECO:0000256" key="2">
    <source>
        <dbReference type="ARBA" id="ARBA00023125"/>
    </source>
</evidence>
<dbReference type="PANTHER" id="PTHR24567">
    <property type="entry name" value="CRP FAMILY TRANSCRIPTIONAL REGULATORY PROTEIN"/>
    <property type="match status" value="1"/>
</dbReference>
<feature type="domain" description="Cyclic nucleotide-binding" evidence="4">
    <location>
        <begin position="26"/>
        <end position="125"/>
    </location>
</feature>
<evidence type="ECO:0000313" key="6">
    <source>
        <dbReference type="EMBL" id="KMO87310.1"/>
    </source>
</evidence>
<dbReference type="STRING" id="39029.BSR42_01755"/>
<dbReference type="Gene3D" id="2.60.120.10">
    <property type="entry name" value="Jelly Rolls"/>
    <property type="match status" value="1"/>
</dbReference>
<comment type="caution">
    <text evidence="6">The sequence shown here is derived from an EMBL/GenBank/DDBJ whole genome shotgun (WGS) entry which is preliminary data.</text>
</comment>
<sequence length="215" mass="25306">MFEERFIQFNKELTNLFMKHGKREVYRAHQIIFIKNEQANNLYYIEKGNIRVYIPYRDGSERTLCYFHPGTIIGEEAFATPPIRIVCTNSMTESRLYRLSAKEILAFAKQNPKIMENLLSFFMKKITLLHSWIFYGQFKKNEDKLACLIYTLSCQQNKISLSHEQMAAVTGMSRVTATRILDSFVKKGLISQQYKTLKVLNAEALRDIFDHKEFY</sequence>
<evidence type="ECO:0000313" key="7">
    <source>
        <dbReference type="Proteomes" id="UP000036503"/>
    </source>
</evidence>
<dbReference type="SMART" id="SM00100">
    <property type="entry name" value="cNMP"/>
    <property type="match status" value="1"/>
</dbReference>
<dbReference type="Pfam" id="PF00027">
    <property type="entry name" value="cNMP_binding"/>
    <property type="match status" value="1"/>
</dbReference>
<dbReference type="PROSITE" id="PS51063">
    <property type="entry name" value="HTH_CRP_2"/>
    <property type="match status" value="1"/>
</dbReference>
<gene>
    <name evidence="6" type="ORF">AB840_03665</name>
</gene>
<organism evidence="6 7">
    <name type="scientific">Megasphaera cerevisiae DSM 20462</name>
    <dbReference type="NCBI Taxonomy" id="1122219"/>
    <lineage>
        <taxon>Bacteria</taxon>
        <taxon>Bacillati</taxon>
        <taxon>Bacillota</taxon>
        <taxon>Negativicutes</taxon>
        <taxon>Veillonellales</taxon>
        <taxon>Veillonellaceae</taxon>
        <taxon>Megasphaera</taxon>
    </lineage>
</organism>
<dbReference type="AlphaFoldDB" id="A0A0J6WUT9"/>
<dbReference type="GO" id="GO:0003700">
    <property type="term" value="F:DNA-binding transcription factor activity"/>
    <property type="evidence" value="ECO:0007669"/>
    <property type="project" value="TreeGrafter"/>
</dbReference>
<dbReference type="SUPFAM" id="SSF46785">
    <property type="entry name" value="Winged helix' DNA-binding domain"/>
    <property type="match status" value="1"/>
</dbReference>
<dbReference type="PANTHER" id="PTHR24567:SF26">
    <property type="entry name" value="REGULATORY PROTEIN YEIL"/>
    <property type="match status" value="1"/>
</dbReference>
<dbReference type="InterPro" id="IPR050397">
    <property type="entry name" value="Env_Response_Regulators"/>
</dbReference>
<dbReference type="SMART" id="SM00419">
    <property type="entry name" value="HTH_CRP"/>
    <property type="match status" value="1"/>
</dbReference>
<protein>
    <recommendedName>
        <fullName evidence="8">Crp/Fnr family transcriptional regulator</fullName>
    </recommendedName>
</protein>
<name>A0A0J6WUT9_9FIRM</name>
<dbReference type="OrthoDB" id="8254501at2"/>
<dbReference type="InterPro" id="IPR018490">
    <property type="entry name" value="cNMP-bd_dom_sf"/>
</dbReference>
<dbReference type="InterPro" id="IPR014710">
    <property type="entry name" value="RmlC-like_jellyroll"/>
</dbReference>
<dbReference type="Proteomes" id="UP000036503">
    <property type="component" value="Unassembled WGS sequence"/>
</dbReference>
<evidence type="ECO:0008006" key="8">
    <source>
        <dbReference type="Google" id="ProtNLM"/>
    </source>
</evidence>
<reference evidence="6 7" key="1">
    <citation type="submission" date="2015-06" db="EMBL/GenBank/DDBJ databases">
        <title>Draft genome sequence of beer spoilage bacterium Megasphaera cerevisiae type strain 20462.</title>
        <authorList>
            <person name="Kutumbaka K."/>
            <person name="Pasmowitz J."/>
            <person name="Mategko J."/>
            <person name="Reyes D."/>
            <person name="Friedrich A."/>
            <person name="Han S."/>
            <person name="Martens-Habbena W."/>
            <person name="Neal-McKinney J."/>
            <person name="Janagama H.K."/>
            <person name="Nadala C."/>
            <person name="Samadpour M."/>
        </authorList>
    </citation>
    <scope>NUCLEOTIDE SEQUENCE [LARGE SCALE GENOMIC DNA]</scope>
    <source>
        <strain evidence="6 7">DSM 20462</strain>
    </source>
</reference>
<dbReference type="InParanoid" id="A0A0J6WUT9"/>
<accession>A0A0J6WUT9</accession>
<keyword evidence="1" id="KW-0805">Transcription regulation</keyword>
<evidence type="ECO:0000256" key="1">
    <source>
        <dbReference type="ARBA" id="ARBA00023015"/>
    </source>
</evidence>
<dbReference type="EMBL" id="LEKT01000007">
    <property type="protein sequence ID" value="KMO87310.1"/>
    <property type="molecule type" value="Genomic_DNA"/>
</dbReference>
<dbReference type="InterPro" id="IPR036390">
    <property type="entry name" value="WH_DNA-bd_sf"/>
</dbReference>
<dbReference type="PATRIC" id="fig|1122219.3.peg.2832"/>
<dbReference type="Pfam" id="PF13545">
    <property type="entry name" value="HTH_Crp_2"/>
    <property type="match status" value="1"/>
</dbReference>
<evidence type="ECO:0000259" key="5">
    <source>
        <dbReference type="PROSITE" id="PS51063"/>
    </source>
</evidence>
<dbReference type="GO" id="GO:0005829">
    <property type="term" value="C:cytosol"/>
    <property type="evidence" value="ECO:0007669"/>
    <property type="project" value="TreeGrafter"/>
</dbReference>
<dbReference type="InterPro" id="IPR000595">
    <property type="entry name" value="cNMP-bd_dom"/>
</dbReference>
<dbReference type="RefSeq" id="WP_048513468.1">
    <property type="nucleotide sequence ID" value="NZ_FUXD01000005.1"/>
</dbReference>
<evidence type="ECO:0000256" key="3">
    <source>
        <dbReference type="ARBA" id="ARBA00023163"/>
    </source>
</evidence>
<dbReference type="GO" id="GO:0003677">
    <property type="term" value="F:DNA binding"/>
    <property type="evidence" value="ECO:0007669"/>
    <property type="project" value="UniProtKB-KW"/>
</dbReference>
<keyword evidence="3" id="KW-0804">Transcription</keyword>
<proteinExistence type="predicted"/>
<evidence type="ECO:0000259" key="4">
    <source>
        <dbReference type="PROSITE" id="PS50042"/>
    </source>
</evidence>
<dbReference type="SUPFAM" id="SSF51206">
    <property type="entry name" value="cAMP-binding domain-like"/>
    <property type="match status" value="1"/>
</dbReference>
<keyword evidence="7" id="KW-1185">Reference proteome</keyword>
<dbReference type="CDD" id="cd00038">
    <property type="entry name" value="CAP_ED"/>
    <property type="match status" value="1"/>
</dbReference>
<dbReference type="InterPro" id="IPR012318">
    <property type="entry name" value="HTH_CRP"/>
</dbReference>